<sequence length="200" mass="21787">MLSNYSTMQTLSSMFAGTNVEATLGGKSINSPSNIFCTDHDTHLKFDQFVIGIEYLNDQYWLRKVNPRKARGLRITHCQDGEEVIFGQGPQSRAIDLPDGELFNIHLAIGNVLHASGAGEVINQLLQDEEDYDDGIVEDGASAARISAFALRMALKRVQAVDSNESPNESPPGDDGDCSSKQQESGKGVLRVTTNTRIDA</sequence>
<accession>A0ACC3SSG7</accession>
<name>A0ACC3SSG7_LIPKO</name>
<keyword evidence="2" id="KW-1185">Reference proteome</keyword>
<gene>
    <name evidence="1" type="ORF">V1525DRAFT_84561</name>
</gene>
<proteinExistence type="predicted"/>
<reference evidence="2" key="1">
    <citation type="journal article" date="2024" name="Front. Bioeng. Biotechnol.">
        <title>Genome-scale model development and genomic sequencing of the oleaginous clade Lipomyces.</title>
        <authorList>
            <person name="Czajka J.J."/>
            <person name="Han Y."/>
            <person name="Kim J."/>
            <person name="Mondo S.J."/>
            <person name="Hofstad B.A."/>
            <person name="Robles A."/>
            <person name="Haridas S."/>
            <person name="Riley R."/>
            <person name="LaButti K."/>
            <person name="Pangilinan J."/>
            <person name="Andreopoulos W."/>
            <person name="Lipzen A."/>
            <person name="Yan J."/>
            <person name="Wang M."/>
            <person name="Ng V."/>
            <person name="Grigoriev I.V."/>
            <person name="Spatafora J.W."/>
            <person name="Magnuson J.K."/>
            <person name="Baker S.E."/>
            <person name="Pomraning K.R."/>
        </authorList>
    </citation>
    <scope>NUCLEOTIDE SEQUENCE [LARGE SCALE GENOMIC DNA]</scope>
    <source>
        <strain evidence="2">CBS 7786</strain>
    </source>
</reference>
<evidence type="ECO:0000313" key="2">
    <source>
        <dbReference type="Proteomes" id="UP001433508"/>
    </source>
</evidence>
<protein>
    <submittedName>
        <fullName evidence="1">Uncharacterized protein</fullName>
    </submittedName>
</protein>
<evidence type="ECO:0000313" key="1">
    <source>
        <dbReference type="EMBL" id="KAK9234059.1"/>
    </source>
</evidence>
<organism evidence="1 2">
    <name type="scientific">Lipomyces kononenkoae</name>
    <name type="common">Yeast</name>
    <dbReference type="NCBI Taxonomy" id="34357"/>
    <lineage>
        <taxon>Eukaryota</taxon>
        <taxon>Fungi</taxon>
        <taxon>Dikarya</taxon>
        <taxon>Ascomycota</taxon>
        <taxon>Saccharomycotina</taxon>
        <taxon>Lipomycetes</taxon>
        <taxon>Lipomycetales</taxon>
        <taxon>Lipomycetaceae</taxon>
        <taxon>Lipomyces</taxon>
    </lineage>
</organism>
<dbReference type="EMBL" id="MU971523">
    <property type="protein sequence ID" value="KAK9234059.1"/>
    <property type="molecule type" value="Genomic_DNA"/>
</dbReference>
<dbReference type="Proteomes" id="UP001433508">
    <property type="component" value="Unassembled WGS sequence"/>
</dbReference>
<comment type="caution">
    <text evidence="1">The sequence shown here is derived from an EMBL/GenBank/DDBJ whole genome shotgun (WGS) entry which is preliminary data.</text>
</comment>